<protein>
    <submittedName>
        <fullName evidence="3">GEgh 16</fullName>
    </submittedName>
</protein>
<dbReference type="InterPro" id="IPR021476">
    <property type="entry name" value="Egh16-like"/>
</dbReference>
<dbReference type="EMBL" id="JACAZI010000009">
    <property type="protein sequence ID" value="KAF7351991.1"/>
    <property type="molecule type" value="Genomic_DNA"/>
</dbReference>
<dbReference type="AlphaFoldDB" id="A0A8H6Y4D7"/>
<proteinExistence type="predicted"/>
<feature type="chain" id="PRO_5034542926" evidence="2">
    <location>
        <begin position="23"/>
        <end position="320"/>
    </location>
</feature>
<dbReference type="PANTHER" id="PTHR34618:SF4">
    <property type="entry name" value="CAS1"/>
    <property type="match status" value="1"/>
</dbReference>
<gene>
    <name evidence="3" type="ORF">MVEN_01161300</name>
</gene>
<reference evidence="3" key="1">
    <citation type="submission" date="2020-05" db="EMBL/GenBank/DDBJ databases">
        <title>Mycena genomes resolve the evolution of fungal bioluminescence.</title>
        <authorList>
            <person name="Tsai I.J."/>
        </authorList>
    </citation>
    <scope>NUCLEOTIDE SEQUENCE</scope>
    <source>
        <strain evidence="3">CCC161011</strain>
    </source>
</reference>
<evidence type="ECO:0000313" key="4">
    <source>
        <dbReference type="Proteomes" id="UP000620124"/>
    </source>
</evidence>
<keyword evidence="2" id="KW-0732">Signal</keyword>
<evidence type="ECO:0000313" key="3">
    <source>
        <dbReference type="EMBL" id="KAF7351991.1"/>
    </source>
</evidence>
<feature type="region of interest" description="Disordered" evidence="1">
    <location>
        <begin position="243"/>
        <end position="273"/>
    </location>
</feature>
<accession>A0A8H6Y4D7</accession>
<feature type="signal peptide" evidence="2">
    <location>
        <begin position="1"/>
        <end position="22"/>
    </location>
</feature>
<evidence type="ECO:0000256" key="1">
    <source>
        <dbReference type="SAM" id="MobiDB-lite"/>
    </source>
</evidence>
<evidence type="ECO:0000256" key="2">
    <source>
        <dbReference type="SAM" id="SignalP"/>
    </source>
</evidence>
<comment type="caution">
    <text evidence="3">The sequence shown here is derived from an EMBL/GenBank/DDBJ whole genome shotgun (WGS) entry which is preliminary data.</text>
</comment>
<name>A0A8H6Y4D7_9AGAR</name>
<dbReference type="PANTHER" id="PTHR34618">
    <property type="entry name" value="SURFACE PROTEIN MAS1, PUTATIVE-RELATED"/>
    <property type="match status" value="1"/>
</dbReference>
<dbReference type="Pfam" id="PF11327">
    <property type="entry name" value="Egh16-like"/>
    <property type="match status" value="1"/>
</dbReference>
<organism evidence="3 4">
    <name type="scientific">Mycena venus</name>
    <dbReference type="NCBI Taxonomy" id="2733690"/>
    <lineage>
        <taxon>Eukaryota</taxon>
        <taxon>Fungi</taxon>
        <taxon>Dikarya</taxon>
        <taxon>Basidiomycota</taxon>
        <taxon>Agaricomycotina</taxon>
        <taxon>Agaricomycetes</taxon>
        <taxon>Agaricomycetidae</taxon>
        <taxon>Agaricales</taxon>
        <taxon>Marasmiineae</taxon>
        <taxon>Mycenaceae</taxon>
        <taxon>Mycena</taxon>
    </lineage>
</organism>
<keyword evidence="4" id="KW-1185">Reference proteome</keyword>
<dbReference type="Proteomes" id="UP000620124">
    <property type="component" value="Unassembled WGS sequence"/>
</dbReference>
<sequence>MFFNTFIVFAAVSSSALLNVQAHGTITGVTGANGVQAAGFGIIASTPRDGTTRKPFQQDTSIIRDKEIASGKAGVCGRTNAGGNNDVAAQLAAASQAGLPTAAADGSVTMTLHQINGDGAGPYTCDVSGDGGNTFQAATVTQQVPGKNGRSQAKATDFPLTAQIPVGMACTAGPNGDACILRCRNPARAGPFGSCVAVAMDGAAAGNATTTADTVAGNATAGTAATDATAGAAATGATAGTAATSATQASGASTGATAGTSDTEATSATTGTATTGVKGGLAGLLSSLGGAGKAARDLSAKRYINSRVAGKRSGYWLDNQ</sequence>
<dbReference type="OrthoDB" id="3241054at2759"/>